<dbReference type="Pfam" id="PF00072">
    <property type="entry name" value="Response_reg"/>
    <property type="match status" value="1"/>
</dbReference>
<keyword evidence="4" id="KW-0238">DNA-binding</keyword>
<dbReference type="Proteomes" id="UP000184368">
    <property type="component" value="Unassembled WGS sequence"/>
</dbReference>
<keyword evidence="1 6" id="KW-0597">Phosphoprotein</keyword>
<dbReference type="GO" id="GO:0000976">
    <property type="term" value="F:transcription cis-regulatory region binding"/>
    <property type="evidence" value="ECO:0007669"/>
    <property type="project" value="TreeGrafter"/>
</dbReference>
<organism evidence="8 9">
    <name type="scientific">Cnuella takakiae</name>
    <dbReference type="NCBI Taxonomy" id="1302690"/>
    <lineage>
        <taxon>Bacteria</taxon>
        <taxon>Pseudomonadati</taxon>
        <taxon>Bacteroidota</taxon>
        <taxon>Chitinophagia</taxon>
        <taxon>Chitinophagales</taxon>
        <taxon>Chitinophagaceae</taxon>
        <taxon>Cnuella</taxon>
    </lineage>
</organism>
<feature type="modified residue" description="4-aspartylphosphate" evidence="6">
    <location>
        <position position="51"/>
    </location>
</feature>
<dbReference type="PANTHER" id="PTHR48111:SF1">
    <property type="entry name" value="TWO-COMPONENT RESPONSE REGULATOR ORR33"/>
    <property type="match status" value="1"/>
</dbReference>
<evidence type="ECO:0000256" key="3">
    <source>
        <dbReference type="ARBA" id="ARBA00023015"/>
    </source>
</evidence>
<dbReference type="InterPro" id="IPR001789">
    <property type="entry name" value="Sig_transdc_resp-reg_receiver"/>
</dbReference>
<dbReference type="GO" id="GO:0032993">
    <property type="term" value="C:protein-DNA complex"/>
    <property type="evidence" value="ECO:0007669"/>
    <property type="project" value="TreeGrafter"/>
</dbReference>
<evidence type="ECO:0000256" key="6">
    <source>
        <dbReference type="PROSITE-ProRule" id="PRU00169"/>
    </source>
</evidence>
<dbReference type="SUPFAM" id="SSF52172">
    <property type="entry name" value="CheY-like"/>
    <property type="match status" value="1"/>
</dbReference>
<dbReference type="PANTHER" id="PTHR48111">
    <property type="entry name" value="REGULATOR OF RPOS"/>
    <property type="match status" value="1"/>
</dbReference>
<dbReference type="CDD" id="cd17574">
    <property type="entry name" value="REC_OmpR"/>
    <property type="match status" value="1"/>
</dbReference>
<evidence type="ECO:0000256" key="5">
    <source>
        <dbReference type="ARBA" id="ARBA00023163"/>
    </source>
</evidence>
<evidence type="ECO:0000256" key="1">
    <source>
        <dbReference type="ARBA" id="ARBA00022553"/>
    </source>
</evidence>
<dbReference type="EMBL" id="FQUO01000024">
    <property type="protein sequence ID" value="SHG28612.1"/>
    <property type="molecule type" value="Genomic_DNA"/>
</dbReference>
<keyword evidence="9" id="KW-1185">Reference proteome</keyword>
<dbReference type="GO" id="GO:0005829">
    <property type="term" value="C:cytosol"/>
    <property type="evidence" value="ECO:0007669"/>
    <property type="project" value="TreeGrafter"/>
</dbReference>
<evidence type="ECO:0000313" key="9">
    <source>
        <dbReference type="Proteomes" id="UP000184368"/>
    </source>
</evidence>
<proteinExistence type="predicted"/>
<feature type="domain" description="Response regulatory" evidence="7">
    <location>
        <begin position="2"/>
        <end position="117"/>
    </location>
</feature>
<keyword evidence="5" id="KW-0804">Transcription</keyword>
<dbReference type="PROSITE" id="PS50110">
    <property type="entry name" value="RESPONSE_REGULATORY"/>
    <property type="match status" value="1"/>
</dbReference>
<evidence type="ECO:0000256" key="4">
    <source>
        <dbReference type="ARBA" id="ARBA00023125"/>
    </source>
</evidence>
<dbReference type="GO" id="GO:0000156">
    <property type="term" value="F:phosphorelay response regulator activity"/>
    <property type="evidence" value="ECO:0007669"/>
    <property type="project" value="TreeGrafter"/>
</dbReference>
<dbReference type="InterPro" id="IPR039420">
    <property type="entry name" value="WalR-like"/>
</dbReference>
<dbReference type="GO" id="GO:0006355">
    <property type="term" value="P:regulation of DNA-templated transcription"/>
    <property type="evidence" value="ECO:0007669"/>
    <property type="project" value="TreeGrafter"/>
</dbReference>
<accession>A0A1M5IJY0</accession>
<dbReference type="RefSeq" id="WP_073048197.1">
    <property type="nucleotide sequence ID" value="NZ_FQUO01000024.1"/>
</dbReference>
<evidence type="ECO:0000256" key="2">
    <source>
        <dbReference type="ARBA" id="ARBA00023012"/>
    </source>
</evidence>
<dbReference type="AlphaFoldDB" id="A0A1M5IJY0"/>
<dbReference type="OrthoDB" id="9789181at2"/>
<reference evidence="8 9" key="1">
    <citation type="submission" date="2016-11" db="EMBL/GenBank/DDBJ databases">
        <authorList>
            <person name="Jaros S."/>
            <person name="Januszkiewicz K."/>
            <person name="Wedrychowicz H."/>
        </authorList>
    </citation>
    <scope>NUCLEOTIDE SEQUENCE [LARGE SCALE GENOMIC DNA]</scope>
    <source>
        <strain evidence="8 9">DSM 26897</strain>
    </source>
</reference>
<gene>
    <name evidence="8" type="ORF">SAMN05444008_12423</name>
</gene>
<dbReference type="InterPro" id="IPR011006">
    <property type="entry name" value="CheY-like_superfamily"/>
</dbReference>
<name>A0A1M5IJY0_9BACT</name>
<dbReference type="SMART" id="SM00448">
    <property type="entry name" value="REC"/>
    <property type="match status" value="1"/>
</dbReference>
<evidence type="ECO:0000313" key="8">
    <source>
        <dbReference type="EMBL" id="SHG28612.1"/>
    </source>
</evidence>
<protein>
    <submittedName>
        <fullName evidence="8">Response regulator receiver domain-containing protein</fullName>
    </submittedName>
</protein>
<keyword evidence="2" id="KW-0902">Two-component regulatory system</keyword>
<dbReference type="Gene3D" id="3.40.50.2300">
    <property type="match status" value="1"/>
</dbReference>
<dbReference type="STRING" id="1302690.BUE76_10170"/>
<evidence type="ECO:0000259" key="7">
    <source>
        <dbReference type="PROSITE" id="PS50110"/>
    </source>
</evidence>
<sequence>MKILIAEDEDILRKMMELRLSKEGYSVTAVSNGQDALTHLENHTPDLVITDIHMPLVSGLEVVGWMKQQAHCSTPVIVLSALGQEHVVMDAFSLGADDYITKPFSLNELVVRVKKLAS</sequence>
<keyword evidence="3" id="KW-0805">Transcription regulation</keyword>